<feature type="transmembrane region" description="Helical" evidence="1">
    <location>
        <begin position="47"/>
        <end position="64"/>
    </location>
</feature>
<dbReference type="AlphaFoldDB" id="A0A7M1XPM3"/>
<evidence type="ECO:0000256" key="1">
    <source>
        <dbReference type="SAM" id="Phobius"/>
    </source>
</evidence>
<sequence length="103" mass="12457">MWTPALGRFSRKMKILRLFFMFLGLLGVITTELILRHKIPENFEFPLLLLFLGFIYIPFIVEILKNKEEVKIDFWNFRFILGLVSYPIILIGYFIYKIYNLFK</sequence>
<feature type="transmembrane region" description="Helical" evidence="1">
    <location>
        <begin position="15"/>
        <end position="35"/>
    </location>
</feature>
<dbReference type="KEGG" id="trc:DYE49_10050"/>
<name>A0A7M1XPM3_9SPIR</name>
<organism evidence="2 3">
    <name type="scientific">Treponema rectale</name>
    <dbReference type="NCBI Taxonomy" id="744512"/>
    <lineage>
        <taxon>Bacteria</taxon>
        <taxon>Pseudomonadati</taxon>
        <taxon>Spirochaetota</taxon>
        <taxon>Spirochaetia</taxon>
        <taxon>Spirochaetales</taxon>
        <taxon>Treponemataceae</taxon>
        <taxon>Treponema</taxon>
    </lineage>
</organism>
<accession>A0A7M1XPM3</accession>
<reference evidence="2 3" key="1">
    <citation type="submission" date="2018-08" db="EMBL/GenBank/DDBJ databases">
        <title>The first complete genome of Treponema rectale (CHPAT), a commensal spirochete of the bovine rectum.</title>
        <authorList>
            <person name="Staton G.J."/>
            <person name="Clegg S.R."/>
            <person name="Carter S.D."/>
            <person name="Radford A.D."/>
            <person name="Darby A."/>
            <person name="Hall N."/>
            <person name="Birtles R.J."/>
            <person name="Evans N.J."/>
        </authorList>
    </citation>
    <scope>NUCLEOTIDE SEQUENCE [LARGE SCALE GENOMIC DNA]</scope>
    <source>
        <strain evidence="2 3">CHPA</strain>
    </source>
</reference>
<evidence type="ECO:0000313" key="3">
    <source>
        <dbReference type="Proteomes" id="UP000593591"/>
    </source>
</evidence>
<protein>
    <submittedName>
        <fullName evidence="2">Uncharacterized protein</fullName>
    </submittedName>
</protein>
<gene>
    <name evidence="2" type="ORF">DYE49_10050</name>
</gene>
<keyword evidence="1" id="KW-0472">Membrane</keyword>
<evidence type="ECO:0000313" key="2">
    <source>
        <dbReference type="EMBL" id="QOS40771.1"/>
    </source>
</evidence>
<dbReference type="Proteomes" id="UP000593591">
    <property type="component" value="Chromosome"/>
</dbReference>
<dbReference type="EMBL" id="CP031517">
    <property type="protein sequence ID" value="QOS40771.1"/>
    <property type="molecule type" value="Genomic_DNA"/>
</dbReference>
<proteinExistence type="predicted"/>
<keyword evidence="1" id="KW-1133">Transmembrane helix</keyword>
<feature type="transmembrane region" description="Helical" evidence="1">
    <location>
        <begin position="76"/>
        <end position="96"/>
    </location>
</feature>
<keyword evidence="1" id="KW-0812">Transmembrane</keyword>